<dbReference type="PROSITE" id="PS50240">
    <property type="entry name" value="TRYPSIN_DOM"/>
    <property type="match status" value="1"/>
</dbReference>
<evidence type="ECO:0000256" key="2">
    <source>
        <dbReference type="ARBA" id="ARBA00022670"/>
    </source>
</evidence>
<feature type="chain" id="PRO_5040412898" description="Peptidase S1 domain-containing protein" evidence="7">
    <location>
        <begin position="18"/>
        <end position="297"/>
    </location>
</feature>
<keyword evidence="2 6" id="KW-0645">Protease</keyword>
<accession>A0A9N8KXJ4</accession>
<dbReference type="PANTHER" id="PTHR24276:SF98">
    <property type="entry name" value="FI18310P1-RELATED"/>
    <property type="match status" value="1"/>
</dbReference>
<evidence type="ECO:0000313" key="9">
    <source>
        <dbReference type="EMBL" id="CAD0204359.1"/>
    </source>
</evidence>
<evidence type="ECO:0000256" key="6">
    <source>
        <dbReference type="RuleBase" id="RU363034"/>
    </source>
</evidence>
<protein>
    <recommendedName>
        <fullName evidence="8">Peptidase S1 domain-containing protein</fullName>
    </recommendedName>
</protein>
<proteinExistence type="inferred from homology"/>
<dbReference type="InterPro" id="IPR009003">
    <property type="entry name" value="Peptidase_S1_PA"/>
</dbReference>
<dbReference type="InterPro" id="IPR043504">
    <property type="entry name" value="Peptidase_S1_PA_chymotrypsin"/>
</dbReference>
<dbReference type="PROSITE" id="PS00135">
    <property type="entry name" value="TRYPSIN_SER"/>
    <property type="match status" value="1"/>
</dbReference>
<dbReference type="EMBL" id="LR824024">
    <property type="protein sequence ID" value="CAD0204359.1"/>
    <property type="molecule type" value="Genomic_DNA"/>
</dbReference>
<dbReference type="GO" id="GO:0006508">
    <property type="term" value="P:proteolysis"/>
    <property type="evidence" value="ECO:0007669"/>
    <property type="project" value="UniProtKB-KW"/>
</dbReference>
<gene>
    <name evidence="9" type="ORF">CINC_LOCUS6668</name>
</gene>
<keyword evidence="5" id="KW-1015">Disulfide bond</keyword>
<name>A0A9N8KXJ4_CHRIL</name>
<evidence type="ECO:0000256" key="4">
    <source>
        <dbReference type="ARBA" id="ARBA00022825"/>
    </source>
</evidence>
<dbReference type="InterPro" id="IPR033116">
    <property type="entry name" value="TRYPSIN_SER"/>
</dbReference>
<dbReference type="PRINTS" id="PR00722">
    <property type="entry name" value="CHYMOTRYPSIN"/>
</dbReference>
<evidence type="ECO:0000256" key="5">
    <source>
        <dbReference type="ARBA" id="ARBA00023157"/>
    </source>
</evidence>
<feature type="domain" description="Peptidase S1" evidence="8">
    <location>
        <begin position="38"/>
        <end position="279"/>
    </location>
</feature>
<dbReference type="PROSITE" id="PS00134">
    <property type="entry name" value="TRYPSIN_HIS"/>
    <property type="match status" value="1"/>
</dbReference>
<dbReference type="GO" id="GO:0004252">
    <property type="term" value="F:serine-type endopeptidase activity"/>
    <property type="evidence" value="ECO:0007669"/>
    <property type="project" value="InterPro"/>
</dbReference>
<keyword evidence="7" id="KW-0732">Signal</keyword>
<keyword evidence="4 6" id="KW-0720">Serine protease</keyword>
<dbReference type="OrthoDB" id="5597713at2759"/>
<keyword evidence="3 6" id="KW-0378">Hydrolase</keyword>
<dbReference type="InterPro" id="IPR018114">
    <property type="entry name" value="TRYPSIN_HIS"/>
</dbReference>
<dbReference type="InterPro" id="IPR050430">
    <property type="entry name" value="Peptidase_S1"/>
</dbReference>
<dbReference type="Proteomes" id="UP001154114">
    <property type="component" value="Chromosome 21"/>
</dbReference>
<dbReference type="Pfam" id="PF00089">
    <property type="entry name" value="Trypsin"/>
    <property type="match status" value="1"/>
</dbReference>
<dbReference type="SUPFAM" id="SSF50494">
    <property type="entry name" value="Trypsin-like serine proteases"/>
    <property type="match status" value="1"/>
</dbReference>
<evidence type="ECO:0000259" key="8">
    <source>
        <dbReference type="PROSITE" id="PS50240"/>
    </source>
</evidence>
<dbReference type="InterPro" id="IPR001254">
    <property type="entry name" value="Trypsin_dom"/>
</dbReference>
<evidence type="ECO:0000313" key="10">
    <source>
        <dbReference type="Proteomes" id="UP001154114"/>
    </source>
</evidence>
<feature type="signal peptide" evidence="7">
    <location>
        <begin position="1"/>
        <end position="17"/>
    </location>
</feature>
<dbReference type="SMART" id="SM00020">
    <property type="entry name" value="Tryp_SPc"/>
    <property type="match status" value="1"/>
</dbReference>
<reference evidence="9" key="1">
    <citation type="submission" date="2021-12" db="EMBL/GenBank/DDBJ databases">
        <authorList>
            <person name="King R."/>
        </authorList>
    </citation>
    <scope>NUCLEOTIDE SEQUENCE</scope>
</reference>
<evidence type="ECO:0000256" key="1">
    <source>
        <dbReference type="ARBA" id="ARBA00007664"/>
    </source>
</evidence>
<keyword evidence="10" id="KW-1185">Reference proteome</keyword>
<organism evidence="9 10">
    <name type="scientific">Chrysodeixis includens</name>
    <name type="common">Soybean looper</name>
    <name type="synonym">Pseudoplusia includens</name>
    <dbReference type="NCBI Taxonomy" id="689277"/>
    <lineage>
        <taxon>Eukaryota</taxon>
        <taxon>Metazoa</taxon>
        <taxon>Ecdysozoa</taxon>
        <taxon>Arthropoda</taxon>
        <taxon>Hexapoda</taxon>
        <taxon>Insecta</taxon>
        <taxon>Pterygota</taxon>
        <taxon>Neoptera</taxon>
        <taxon>Endopterygota</taxon>
        <taxon>Lepidoptera</taxon>
        <taxon>Glossata</taxon>
        <taxon>Ditrysia</taxon>
        <taxon>Noctuoidea</taxon>
        <taxon>Noctuidae</taxon>
        <taxon>Plusiinae</taxon>
        <taxon>Chrysodeixis</taxon>
    </lineage>
</organism>
<sequence length="297" mass="32030">MEVALLGLFLILGVAQGGDIKPAIIEDLRSAQPPSSRIVAGWEAADGQFPYQVNVRLIGADGPVSSCGGSVIHGQWVLTAAHCLANRDTFIIRFGLTNLTRPEYIVETTLKHIHPDYIEIIAGVQVADIALLDVNRVIPFSANIQPIRLMNSAQKDYNYAGVTMVASGYGLTDDPINGGYSSEVLRWVLQRGIPNSVCNSWYIPGVVAPEIICSQYYNNTSQSICTGDSGGPLVVTDSDGQLTQVGVVSFGSGLGCNHPVPSGYVRPGYFQDWMLEVTGINFDWSFSRISSDDDSNN</sequence>
<dbReference type="AlphaFoldDB" id="A0A9N8KXJ4"/>
<dbReference type="Gene3D" id="2.40.10.10">
    <property type="entry name" value="Trypsin-like serine proteases"/>
    <property type="match status" value="1"/>
</dbReference>
<evidence type="ECO:0000256" key="3">
    <source>
        <dbReference type="ARBA" id="ARBA00022801"/>
    </source>
</evidence>
<comment type="similarity">
    <text evidence="1">Belongs to the peptidase S1 family.</text>
</comment>
<evidence type="ECO:0000256" key="7">
    <source>
        <dbReference type="SAM" id="SignalP"/>
    </source>
</evidence>
<dbReference type="PANTHER" id="PTHR24276">
    <property type="entry name" value="POLYSERASE-RELATED"/>
    <property type="match status" value="1"/>
</dbReference>
<dbReference type="InterPro" id="IPR001314">
    <property type="entry name" value="Peptidase_S1A"/>
</dbReference>
<dbReference type="CDD" id="cd00190">
    <property type="entry name" value="Tryp_SPc"/>
    <property type="match status" value="1"/>
</dbReference>